<dbReference type="EMBL" id="LR134334">
    <property type="protein sequence ID" value="VEF72289.1"/>
    <property type="molecule type" value="Genomic_DNA"/>
</dbReference>
<dbReference type="AlphaFoldDB" id="A0AAX3FNF4"/>
<dbReference type="Proteomes" id="UP000277437">
    <property type="component" value="Chromosome"/>
</dbReference>
<sequence length="35" mass="3575">MLLNGAGADDPILVPIELRVTVSQQLKALQSGLGG</sequence>
<evidence type="ECO:0000313" key="2">
    <source>
        <dbReference type="Proteomes" id="UP000277437"/>
    </source>
</evidence>
<evidence type="ECO:0000313" key="1">
    <source>
        <dbReference type="EMBL" id="VEF72289.1"/>
    </source>
</evidence>
<proteinExistence type="predicted"/>
<accession>A0AAX3FNF4</accession>
<reference evidence="1 2" key="1">
    <citation type="submission" date="2018-12" db="EMBL/GenBank/DDBJ databases">
        <authorList>
            <consortium name="Pathogen Informatics"/>
        </authorList>
    </citation>
    <scope>NUCLEOTIDE SEQUENCE [LARGE SCALE GENOMIC DNA]</scope>
    <source>
        <strain evidence="1 2">NCTC7357</strain>
    </source>
</reference>
<gene>
    <name evidence="1" type="ORF">NCTC7357_00523</name>
</gene>
<protein>
    <submittedName>
        <fullName evidence="1">Uncharacterized protein</fullName>
    </submittedName>
</protein>
<name>A0AAX3FNF4_9PSED</name>
<organism evidence="1 2">
    <name type="scientific">Pseudomonas chlororaphis</name>
    <dbReference type="NCBI Taxonomy" id="587753"/>
    <lineage>
        <taxon>Bacteria</taxon>
        <taxon>Pseudomonadati</taxon>
        <taxon>Pseudomonadota</taxon>
        <taxon>Gammaproteobacteria</taxon>
        <taxon>Pseudomonadales</taxon>
        <taxon>Pseudomonadaceae</taxon>
        <taxon>Pseudomonas</taxon>
    </lineage>
</organism>